<gene>
    <name evidence="1" type="ORF">DFQ01_10149</name>
</gene>
<dbReference type="Proteomes" id="UP000246635">
    <property type="component" value="Unassembled WGS sequence"/>
</dbReference>
<organism evidence="1 2">
    <name type="scientific">Paenibacillus cellulosilyticus</name>
    <dbReference type="NCBI Taxonomy" id="375489"/>
    <lineage>
        <taxon>Bacteria</taxon>
        <taxon>Bacillati</taxon>
        <taxon>Bacillota</taxon>
        <taxon>Bacilli</taxon>
        <taxon>Bacillales</taxon>
        <taxon>Paenibacillaceae</taxon>
        <taxon>Paenibacillus</taxon>
    </lineage>
</organism>
<protein>
    <recommendedName>
        <fullName evidence="3">Methyltransferase family protein</fullName>
    </recommendedName>
</protein>
<dbReference type="AlphaFoldDB" id="A0A2V2YZB8"/>
<dbReference type="OrthoDB" id="9794575at2"/>
<evidence type="ECO:0000313" key="1">
    <source>
        <dbReference type="EMBL" id="PWW08328.1"/>
    </source>
</evidence>
<dbReference type="EMBL" id="QGTQ01000001">
    <property type="protein sequence ID" value="PWW08328.1"/>
    <property type="molecule type" value="Genomic_DNA"/>
</dbReference>
<dbReference type="InterPro" id="IPR029063">
    <property type="entry name" value="SAM-dependent_MTases_sf"/>
</dbReference>
<keyword evidence="2" id="KW-1185">Reference proteome</keyword>
<reference evidence="1 2" key="1">
    <citation type="submission" date="2018-05" db="EMBL/GenBank/DDBJ databases">
        <title>Genomic Encyclopedia of Type Strains, Phase III (KMG-III): the genomes of soil and plant-associated and newly described type strains.</title>
        <authorList>
            <person name="Whitman W."/>
        </authorList>
    </citation>
    <scope>NUCLEOTIDE SEQUENCE [LARGE SCALE GENOMIC DNA]</scope>
    <source>
        <strain evidence="1 2">CECT 5696</strain>
    </source>
</reference>
<proteinExistence type="predicted"/>
<dbReference type="RefSeq" id="WP_110041875.1">
    <property type="nucleotide sequence ID" value="NZ_CP054613.1"/>
</dbReference>
<sequence length="325" mass="37950">MLKAYDYIEFNNNNVPIHNELHLNNEKGIAEQFVRNHQVNEHDEIKECPICNHDKSIVFSKVWEIPYYRCESCWSIFNFISAAVVTAYKQNQDLIDYRLSESYQSDASLRRDTSWEELLDWIKFRTYRYLERNRDLDVIDYGNRYYALIDKIKGSNICKQYELRNSIAMNYSNPNNPIGQADVILYLNNIQQSVDPVRDLIEVGQSLKQEGLLFLSTRVSTGFDILTLQQNINNIYPFEHNLLLSKSGIEIVLKNAGYRVLEISTPGLMDLQYVQSNLEGIHKDNLFVKYLLEHGDQNTLSEFQRFIQKSGMSSFAQVVAQREVT</sequence>
<name>A0A2V2YZB8_9BACL</name>
<evidence type="ECO:0000313" key="2">
    <source>
        <dbReference type="Proteomes" id="UP000246635"/>
    </source>
</evidence>
<evidence type="ECO:0008006" key="3">
    <source>
        <dbReference type="Google" id="ProtNLM"/>
    </source>
</evidence>
<accession>A0A2V2YZB8</accession>
<comment type="caution">
    <text evidence="1">The sequence shown here is derived from an EMBL/GenBank/DDBJ whole genome shotgun (WGS) entry which is preliminary data.</text>
</comment>
<dbReference type="SUPFAM" id="SSF53335">
    <property type="entry name" value="S-adenosyl-L-methionine-dependent methyltransferases"/>
    <property type="match status" value="1"/>
</dbReference>